<reference evidence="1" key="1">
    <citation type="submission" date="2014-09" db="EMBL/GenBank/DDBJ databases">
        <authorList>
            <person name="Magalhaes I.L.F."/>
            <person name="Oliveira U."/>
            <person name="Santos F.R."/>
            <person name="Vidigal T.H.D.A."/>
            <person name="Brescovit A.D."/>
            <person name="Santos A.J."/>
        </authorList>
    </citation>
    <scope>NUCLEOTIDE SEQUENCE</scope>
    <source>
        <tissue evidence="1">Shoot tissue taken approximately 20 cm above the soil surface</tissue>
    </source>
</reference>
<accession>A0A0A9HG37</accession>
<reference evidence="1" key="2">
    <citation type="journal article" date="2015" name="Data Brief">
        <title>Shoot transcriptome of the giant reed, Arundo donax.</title>
        <authorList>
            <person name="Barrero R.A."/>
            <person name="Guerrero F.D."/>
            <person name="Moolhuijzen P."/>
            <person name="Goolsby J.A."/>
            <person name="Tidwell J."/>
            <person name="Bellgard S.E."/>
            <person name="Bellgard M.I."/>
        </authorList>
    </citation>
    <scope>NUCLEOTIDE SEQUENCE</scope>
    <source>
        <tissue evidence="1">Shoot tissue taken approximately 20 cm above the soil surface</tissue>
    </source>
</reference>
<proteinExistence type="predicted"/>
<dbReference type="EMBL" id="GBRH01161806">
    <property type="protein sequence ID" value="JAE36090.1"/>
    <property type="molecule type" value="Transcribed_RNA"/>
</dbReference>
<name>A0A0A9HG37_ARUDO</name>
<dbReference type="AlphaFoldDB" id="A0A0A9HG37"/>
<protein>
    <submittedName>
        <fullName evidence="1">Uncharacterized protein</fullName>
    </submittedName>
</protein>
<evidence type="ECO:0000313" key="1">
    <source>
        <dbReference type="EMBL" id="JAE36090.1"/>
    </source>
</evidence>
<organism evidence="1">
    <name type="scientific">Arundo donax</name>
    <name type="common">Giant reed</name>
    <name type="synonym">Donax arundinaceus</name>
    <dbReference type="NCBI Taxonomy" id="35708"/>
    <lineage>
        <taxon>Eukaryota</taxon>
        <taxon>Viridiplantae</taxon>
        <taxon>Streptophyta</taxon>
        <taxon>Embryophyta</taxon>
        <taxon>Tracheophyta</taxon>
        <taxon>Spermatophyta</taxon>
        <taxon>Magnoliopsida</taxon>
        <taxon>Liliopsida</taxon>
        <taxon>Poales</taxon>
        <taxon>Poaceae</taxon>
        <taxon>PACMAD clade</taxon>
        <taxon>Arundinoideae</taxon>
        <taxon>Arundineae</taxon>
        <taxon>Arundo</taxon>
    </lineage>
</organism>
<sequence length="16" mass="2094">MQWRLQRTFRSNLVMQ</sequence>